<feature type="compositionally biased region" description="Basic and acidic residues" evidence="1">
    <location>
        <begin position="164"/>
        <end position="177"/>
    </location>
</feature>
<proteinExistence type="predicted"/>
<reference evidence="2 3" key="1">
    <citation type="submission" date="2023-03" db="EMBL/GenBank/DDBJ databases">
        <title>WGS of Gossypium arboreum.</title>
        <authorList>
            <person name="Yu D."/>
        </authorList>
    </citation>
    <scope>NUCLEOTIDE SEQUENCE [LARGE SCALE GENOMIC DNA]</scope>
    <source>
        <tissue evidence="2">Leaf</tissue>
    </source>
</reference>
<dbReference type="EMBL" id="JARKNE010000008">
    <property type="protein sequence ID" value="KAK5811648.1"/>
    <property type="molecule type" value="Genomic_DNA"/>
</dbReference>
<sequence>MSLKRTRSSKTTLEDPILIDEEVKERFDSIFKHQPMMPEKSFDLKSNDLMLGKEIHDCAKKKAGSAYFPSLIISLCLRACVKTQANLKGQHVQGCITNYDLERLVERVHELNQGELEEPTEPDIEESIVGIGTEANSITDTEEEESDKELCSPKPIEGFATPEPRVELEEEPIRLSV</sequence>
<name>A0ABR0NZ70_GOSAR</name>
<dbReference type="Proteomes" id="UP001358586">
    <property type="component" value="Chromosome 8"/>
</dbReference>
<keyword evidence="3" id="KW-1185">Reference proteome</keyword>
<organism evidence="2 3">
    <name type="scientific">Gossypium arboreum</name>
    <name type="common">Tree cotton</name>
    <name type="synonym">Gossypium nanking</name>
    <dbReference type="NCBI Taxonomy" id="29729"/>
    <lineage>
        <taxon>Eukaryota</taxon>
        <taxon>Viridiplantae</taxon>
        <taxon>Streptophyta</taxon>
        <taxon>Embryophyta</taxon>
        <taxon>Tracheophyta</taxon>
        <taxon>Spermatophyta</taxon>
        <taxon>Magnoliopsida</taxon>
        <taxon>eudicotyledons</taxon>
        <taxon>Gunneridae</taxon>
        <taxon>Pentapetalae</taxon>
        <taxon>rosids</taxon>
        <taxon>malvids</taxon>
        <taxon>Malvales</taxon>
        <taxon>Malvaceae</taxon>
        <taxon>Malvoideae</taxon>
        <taxon>Gossypium</taxon>
    </lineage>
</organism>
<protein>
    <submittedName>
        <fullName evidence="2">Uncharacterized protein</fullName>
    </submittedName>
</protein>
<feature type="compositionally biased region" description="Acidic residues" evidence="1">
    <location>
        <begin position="115"/>
        <end position="126"/>
    </location>
</feature>
<evidence type="ECO:0000256" key="1">
    <source>
        <dbReference type="SAM" id="MobiDB-lite"/>
    </source>
</evidence>
<feature type="region of interest" description="Disordered" evidence="1">
    <location>
        <begin position="112"/>
        <end position="177"/>
    </location>
</feature>
<comment type="caution">
    <text evidence="2">The sequence shown here is derived from an EMBL/GenBank/DDBJ whole genome shotgun (WGS) entry which is preliminary data.</text>
</comment>
<evidence type="ECO:0000313" key="2">
    <source>
        <dbReference type="EMBL" id="KAK5811648.1"/>
    </source>
</evidence>
<gene>
    <name evidence="2" type="ORF">PVK06_027001</name>
</gene>
<accession>A0ABR0NZ70</accession>
<evidence type="ECO:0000313" key="3">
    <source>
        <dbReference type="Proteomes" id="UP001358586"/>
    </source>
</evidence>